<reference evidence="10 12" key="2">
    <citation type="submission" date="2020-04" db="EMBL/GenBank/DDBJ databases">
        <authorList>
            <person name="Hitch T.C.A."/>
            <person name="Wylensek D."/>
            <person name="Clavel T."/>
        </authorList>
    </citation>
    <scope>NUCLEOTIDE SEQUENCE [LARGE SCALE GENOMIC DNA]</scope>
    <source>
        <strain evidence="10 12">WCA-386-APC-2A</strain>
    </source>
</reference>
<evidence type="ECO:0000256" key="7">
    <source>
        <dbReference type="PIRSR" id="PIRSR602481-1"/>
    </source>
</evidence>
<dbReference type="OrthoDB" id="8659436at2"/>
<dbReference type="GO" id="GO:0045892">
    <property type="term" value="P:negative regulation of DNA-templated transcription"/>
    <property type="evidence" value="ECO:0007669"/>
    <property type="project" value="TreeGrafter"/>
</dbReference>
<dbReference type="InterPro" id="IPR036390">
    <property type="entry name" value="WH_DNA-bd_sf"/>
</dbReference>
<dbReference type="GeneID" id="97492246"/>
<comment type="cofactor">
    <cofactor evidence="7">
        <name>Zn(2+)</name>
        <dbReference type="ChEBI" id="CHEBI:29105"/>
    </cofactor>
    <text evidence="7">Binds 1 zinc ion per subunit.</text>
</comment>
<comment type="similarity">
    <text evidence="1">Belongs to the Fur family.</text>
</comment>
<name>A0A1M6PYV0_MEGEL</name>
<dbReference type="EMBL" id="CP027569">
    <property type="protein sequence ID" value="AVO26508.1"/>
    <property type="molecule type" value="Genomic_DNA"/>
</dbReference>
<feature type="binding site" evidence="7">
    <location>
        <position position="129"/>
    </location>
    <ligand>
        <name>Zn(2+)</name>
        <dbReference type="ChEBI" id="CHEBI:29105"/>
    </ligand>
</feature>
<evidence type="ECO:0000313" key="11">
    <source>
        <dbReference type="Proteomes" id="UP000238358"/>
    </source>
</evidence>
<dbReference type="Pfam" id="PF01475">
    <property type="entry name" value="FUR"/>
    <property type="match status" value="1"/>
</dbReference>
<keyword evidence="5" id="KW-0238">DNA-binding</keyword>
<dbReference type="AlphaFoldDB" id="A0A1M6PYV0"/>
<feature type="binding site" evidence="7">
    <location>
        <position position="90"/>
    </location>
    <ligand>
        <name>Zn(2+)</name>
        <dbReference type="ChEBI" id="CHEBI:29105"/>
    </ligand>
</feature>
<dbReference type="GO" id="GO:0000976">
    <property type="term" value="F:transcription cis-regulatory region binding"/>
    <property type="evidence" value="ECO:0007669"/>
    <property type="project" value="TreeGrafter"/>
</dbReference>
<dbReference type="InterPro" id="IPR043135">
    <property type="entry name" value="Fur_C"/>
</dbReference>
<dbReference type="GO" id="GO:0003700">
    <property type="term" value="F:DNA-binding transcription factor activity"/>
    <property type="evidence" value="ECO:0007669"/>
    <property type="project" value="InterPro"/>
</dbReference>
<evidence type="ECO:0000313" key="9">
    <source>
        <dbReference type="EMBL" id="AVO26508.1"/>
    </source>
</evidence>
<dbReference type="GO" id="GO:1900376">
    <property type="term" value="P:regulation of secondary metabolite biosynthetic process"/>
    <property type="evidence" value="ECO:0007669"/>
    <property type="project" value="TreeGrafter"/>
</dbReference>
<organism evidence="10 12">
    <name type="scientific">Megasphaera elsdenii</name>
    <dbReference type="NCBI Taxonomy" id="907"/>
    <lineage>
        <taxon>Bacteria</taxon>
        <taxon>Bacillati</taxon>
        <taxon>Bacillota</taxon>
        <taxon>Negativicutes</taxon>
        <taxon>Veillonellales</taxon>
        <taxon>Veillonellaceae</taxon>
        <taxon>Megasphaera</taxon>
    </lineage>
</organism>
<keyword evidence="3 7" id="KW-0862">Zinc</keyword>
<reference evidence="9 11" key="1">
    <citation type="journal article" date="2018" name="Genome Announc.">
        <title>Complete genomes of two Megasphaera elsdenii strains, NCIMB 702410 and ATCC 25940.</title>
        <authorList>
            <person name="Hatmaker E.A."/>
            <person name="O'Dell K."/>
            <person name="Riley L.A."/>
            <person name="Klingeman D.M."/>
            <person name="Guss A.M."/>
        </authorList>
    </citation>
    <scope>NUCLEOTIDE SEQUENCE [LARGE SCALE GENOMIC DNA]</scope>
    <source>
        <strain evidence="9 11">NCIMB702410</strain>
    </source>
</reference>
<keyword evidence="8" id="KW-0408">Iron</keyword>
<evidence type="ECO:0000256" key="6">
    <source>
        <dbReference type="ARBA" id="ARBA00023163"/>
    </source>
</evidence>
<dbReference type="PANTHER" id="PTHR33202:SF8">
    <property type="entry name" value="PEROXIDE-RESPONSIVE REPRESSOR PERR"/>
    <property type="match status" value="1"/>
</dbReference>
<proteinExistence type="inferred from homology"/>
<dbReference type="Proteomes" id="UP000536773">
    <property type="component" value="Unassembled WGS sequence"/>
</dbReference>
<dbReference type="SUPFAM" id="SSF46785">
    <property type="entry name" value="Winged helix' DNA-binding domain"/>
    <property type="match status" value="1"/>
</dbReference>
<evidence type="ECO:0000256" key="4">
    <source>
        <dbReference type="ARBA" id="ARBA00023015"/>
    </source>
</evidence>
<feature type="binding site" evidence="7">
    <location>
        <position position="132"/>
    </location>
    <ligand>
        <name>Zn(2+)</name>
        <dbReference type="ChEBI" id="CHEBI:29105"/>
    </ligand>
</feature>
<dbReference type="GO" id="GO:0008270">
    <property type="term" value="F:zinc ion binding"/>
    <property type="evidence" value="ECO:0007669"/>
    <property type="project" value="TreeGrafter"/>
</dbReference>
<sequence>MEIAEVLRKNGYKVTPQRLAVYEAINHNPTHPNAEAIYKILQPNYPSMSLATVYKTMEIFAKIGVVQVLQCAEDAHRYDYNTTPHAHIRCEKCNRVIDIDMDQEGLRQQAAEQSGFVVNGVSISFVGICPECREKS</sequence>
<evidence type="ECO:0000256" key="1">
    <source>
        <dbReference type="ARBA" id="ARBA00007957"/>
    </source>
</evidence>
<comment type="cofactor">
    <cofactor evidence="8">
        <name>Mn(2+)</name>
        <dbReference type="ChEBI" id="CHEBI:29035"/>
    </cofactor>
    <cofactor evidence="8">
        <name>Fe(2+)</name>
        <dbReference type="ChEBI" id="CHEBI:29033"/>
    </cofactor>
    <text evidence="8">Binds 1 Mn(2+) or Fe(2+) ion per subunit.</text>
</comment>
<keyword evidence="4" id="KW-0805">Transcription regulation</keyword>
<dbReference type="RefSeq" id="WP_014017144.1">
    <property type="nucleotide sequence ID" value="NZ_AP031433.1"/>
</dbReference>
<evidence type="ECO:0000313" key="10">
    <source>
        <dbReference type="EMBL" id="NMK39068.1"/>
    </source>
</evidence>
<dbReference type="Gene3D" id="1.10.10.10">
    <property type="entry name" value="Winged helix-like DNA-binding domain superfamily/Winged helix DNA-binding domain"/>
    <property type="match status" value="1"/>
</dbReference>
<dbReference type="Proteomes" id="UP000238358">
    <property type="component" value="Chromosome"/>
</dbReference>
<gene>
    <name evidence="9" type="ORF">C6Y28_02090</name>
    <name evidence="10" type="ORF">HG933_06695</name>
</gene>
<evidence type="ECO:0000256" key="2">
    <source>
        <dbReference type="ARBA" id="ARBA00022491"/>
    </source>
</evidence>
<dbReference type="CDD" id="cd07153">
    <property type="entry name" value="Fur_like"/>
    <property type="match status" value="1"/>
</dbReference>
<dbReference type="InterPro" id="IPR002481">
    <property type="entry name" value="FUR"/>
</dbReference>
<protein>
    <submittedName>
        <fullName evidence="10">Transcriptional repressor</fullName>
    </submittedName>
</protein>
<feature type="binding site" evidence="7">
    <location>
        <position position="93"/>
    </location>
    <ligand>
        <name>Zn(2+)</name>
        <dbReference type="ChEBI" id="CHEBI:29105"/>
    </ligand>
</feature>
<evidence type="ECO:0000256" key="5">
    <source>
        <dbReference type="ARBA" id="ARBA00023125"/>
    </source>
</evidence>
<dbReference type="Gene3D" id="3.30.1490.190">
    <property type="match status" value="1"/>
</dbReference>
<keyword evidence="2" id="KW-0678">Repressor</keyword>
<dbReference type="EMBL" id="JABBJH010000007">
    <property type="protein sequence ID" value="NMK39068.1"/>
    <property type="molecule type" value="Genomic_DNA"/>
</dbReference>
<dbReference type="PANTHER" id="PTHR33202">
    <property type="entry name" value="ZINC UPTAKE REGULATION PROTEIN"/>
    <property type="match status" value="1"/>
</dbReference>
<keyword evidence="6" id="KW-0804">Transcription</keyword>
<evidence type="ECO:0000256" key="3">
    <source>
        <dbReference type="ARBA" id="ARBA00022833"/>
    </source>
</evidence>
<feature type="binding site" evidence="8">
    <location>
        <position position="104"/>
    </location>
    <ligand>
        <name>Fe cation</name>
        <dbReference type="ChEBI" id="CHEBI:24875"/>
    </ligand>
</feature>
<accession>A0A1M6PYV0</accession>
<evidence type="ECO:0000313" key="12">
    <source>
        <dbReference type="Proteomes" id="UP000536773"/>
    </source>
</evidence>
<evidence type="ECO:0000256" key="8">
    <source>
        <dbReference type="PIRSR" id="PIRSR602481-2"/>
    </source>
</evidence>
<keyword evidence="7" id="KW-0479">Metal-binding</keyword>
<dbReference type="InterPro" id="IPR036388">
    <property type="entry name" value="WH-like_DNA-bd_sf"/>
</dbReference>